<evidence type="ECO:0000313" key="1">
    <source>
        <dbReference type="EMBL" id="TCN68994.1"/>
    </source>
</evidence>
<accession>A0A4R2EQT8</accession>
<dbReference type="AlphaFoldDB" id="A0A4R2EQT8"/>
<sequence>MDLATPNSTSLRVATVVIGTSNFVSSDPVYAALKESEYLKTQQTDLLNRLELTGKNSLAQILRQIKFGGDVRFLTEYSWDRYAIFEGSFWGNDQAKGDK</sequence>
<comment type="caution">
    <text evidence="1">The sequence shown here is derived from an EMBL/GenBank/DDBJ whole genome shotgun (WGS) entry which is preliminary data.</text>
</comment>
<dbReference type="Proteomes" id="UP000294830">
    <property type="component" value="Unassembled WGS sequence"/>
</dbReference>
<evidence type="ECO:0000313" key="2">
    <source>
        <dbReference type="Proteomes" id="UP000294830"/>
    </source>
</evidence>
<dbReference type="RefSeq" id="WP_131839003.1">
    <property type="nucleotide sequence ID" value="NZ_SLWB01000005.1"/>
</dbReference>
<proteinExistence type="predicted"/>
<keyword evidence="2" id="KW-1185">Reference proteome</keyword>
<gene>
    <name evidence="1" type="ORF">CLV25_105196</name>
</gene>
<name>A0A4R2EQT8_9BACT</name>
<organism evidence="1 2">
    <name type="scientific">Acetobacteroides hydrogenigenes</name>
    <dbReference type="NCBI Taxonomy" id="979970"/>
    <lineage>
        <taxon>Bacteria</taxon>
        <taxon>Pseudomonadati</taxon>
        <taxon>Bacteroidota</taxon>
        <taxon>Bacteroidia</taxon>
        <taxon>Bacteroidales</taxon>
        <taxon>Rikenellaceae</taxon>
        <taxon>Acetobacteroides</taxon>
    </lineage>
</organism>
<dbReference type="EMBL" id="SLWB01000005">
    <property type="protein sequence ID" value="TCN68994.1"/>
    <property type="molecule type" value="Genomic_DNA"/>
</dbReference>
<reference evidence="1 2" key="1">
    <citation type="submission" date="2019-03" db="EMBL/GenBank/DDBJ databases">
        <title>Genomic Encyclopedia of Archaeal and Bacterial Type Strains, Phase II (KMG-II): from individual species to whole genera.</title>
        <authorList>
            <person name="Goeker M."/>
        </authorList>
    </citation>
    <scope>NUCLEOTIDE SEQUENCE [LARGE SCALE GENOMIC DNA]</scope>
    <source>
        <strain evidence="1 2">RL-C</strain>
    </source>
</reference>
<protein>
    <submittedName>
        <fullName evidence="1">Uncharacterized protein</fullName>
    </submittedName>
</protein>